<evidence type="ECO:0000259" key="12">
    <source>
        <dbReference type="PROSITE" id="PS51846"/>
    </source>
</evidence>
<dbReference type="eggNOG" id="COG1253">
    <property type="taxonomic scope" value="Bacteria"/>
</dbReference>
<organism evidence="13 14">
    <name type="scientific">Anaerobutyricum hallii DSM 3353</name>
    <dbReference type="NCBI Taxonomy" id="411469"/>
    <lineage>
        <taxon>Bacteria</taxon>
        <taxon>Bacillati</taxon>
        <taxon>Bacillota</taxon>
        <taxon>Clostridia</taxon>
        <taxon>Lachnospirales</taxon>
        <taxon>Lachnospiraceae</taxon>
        <taxon>Anaerobutyricum</taxon>
    </lineage>
</organism>
<feature type="domain" description="CBS" evidence="11">
    <location>
        <begin position="272"/>
        <end position="329"/>
    </location>
</feature>
<evidence type="ECO:0000256" key="7">
    <source>
        <dbReference type="ARBA" id="ARBA00023136"/>
    </source>
</evidence>
<feature type="transmembrane region" description="Helical" evidence="10">
    <location>
        <begin position="107"/>
        <end position="129"/>
    </location>
</feature>
<dbReference type="Pfam" id="PF00571">
    <property type="entry name" value="CBS"/>
    <property type="match status" value="2"/>
</dbReference>
<feature type="domain" description="CNNM transmembrane" evidence="12">
    <location>
        <begin position="43"/>
        <end position="251"/>
    </location>
</feature>
<dbReference type="Gene3D" id="3.30.465.10">
    <property type="match status" value="1"/>
</dbReference>
<name>C0EZJ9_9FIRM</name>
<dbReference type="Pfam" id="PF01595">
    <property type="entry name" value="CNNM"/>
    <property type="match status" value="1"/>
</dbReference>
<dbReference type="PROSITE" id="PS51846">
    <property type="entry name" value="CNNM"/>
    <property type="match status" value="1"/>
</dbReference>
<dbReference type="InterPro" id="IPR016169">
    <property type="entry name" value="FAD-bd_PCMH_sub2"/>
</dbReference>
<dbReference type="SMART" id="SM01091">
    <property type="entry name" value="CorC_HlyC"/>
    <property type="match status" value="1"/>
</dbReference>
<dbReference type="GO" id="GO:0050660">
    <property type="term" value="F:flavin adenine dinucleotide binding"/>
    <property type="evidence" value="ECO:0007669"/>
    <property type="project" value="InterPro"/>
</dbReference>
<dbReference type="InterPro" id="IPR046342">
    <property type="entry name" value="CBS_dom_sf"/>
</dbReference>
<evidence type="ECO:0000256" key="3">
    <source>
        <dbReference type="ARBA" id="ARBA00022692"/>
    </source>
</evidence>
<feature type="transmembrane region" description="Helical" evidence="10">
    <location>
        <begin position="48"/>
        <end position="72"/>
    </location>
</feature>
<keyword evidence="6 8" id="KW-0129">CBS domain</keyword>
<proteinExistence type="inferred from homology"/>
<dbReference type="SMART" id="SM00116">
    <property type="entry name" value="CBS"/>
    <property type="match status" value="2"/>
</dbReference>
<keyword evidence="5 9" id="KW-1133">Transmembrane helix</keyword>
<dbReference type="Gene3D" id="3.10.580.10">
    <property type="entry name" value="CBS-domain"/>
    <property type="match status" value="1"/>
</dbReference>
<keyword evidence="4" id="KW-0677">Repeat</keyword>
<sequence length="490" mass="54716">SLMLSTEVLSNENQTCRGWEAPTSIGGGGCHGIMSSITYGGNFLDKMISVLVLQIVLLILNAIFSSAEISVISLNEAKVKQMAEEGDKRAEKAAMLLKKPARFLETIESAVTFASLLSGAFVAVYIGGFLKAGCMHLLAKWNISVSGQVMSVAAIVAAALLLTYINLLFGEILPKRIAMSRTEEDSFKMVGILFFFAKIFAPLAVLLSVSSSLLLRIIGINPEEEQEVVTEEEIRMMLAEGKEQGTIQNEESKLIQNVFEFNDTTAEQVSTRRRDLVCLNLEDNAEEWEKTIRECRFSHFPIIDSNQEDVVGILDTKDYFRSEDKSKEYVMKHAVDTPYFVPENMKANVLFANMKQTRIYFAVVLDEYGGMSGIVTLHDLVEALVGELEEEEMPAKPEDIERIAEGVWRIQGCAQLDEVSETLNVEFSEIFDTFSGFVWDAIGRVPAEGEKFSIEANGLKIDVENIKNHMVDYAIVRKIPRKKIEKEPEE</sequence>
<feature type="non-terminal residue" evidence="13">
    <location>
        <position position="1"/>
    </location>
</feature>
<reference evidence="13 14" key="1">
    <citation type="submission" date="2009-01" db="EMBL/GenBank/DDBJ databases">
        <authorList>
            <person name="Fulton L."/>
            <person name="Clifton S."/>
            <person name="Fulton B."/>
            <person name="Xu J."/>
            <person name="Minx P."/>
            <person name="Pepin K.H."/>
            <person name="Johnson M."/>
            <person name="Bhonagiri V."/>
            <person name="Nash W.E."/>
            <person name="Mardis E.R."/>
            <person name="Wilson R.K."/>
        </authorList>
    </citation>
    <scope>NUCLEOTIDE SEQUENCE [LARGE SCALE GENOMIC DNA]</scope>
    <source>
        <strain evidence="13 14">DSM 3353</strain>
    </source>
</reference>
<comment type="subcellular location">
    <subcellularLocation>
        <location evidence="1">Membrane</location>
        <topology evidence="1">Multi-pass membrane protein</topology>
    </subcellularLocation>
</comment>
<feature type="transmembrane region" description="Helical" evidence="10">
    <location>
        <begin position="190"/>
        <end position="215"/>
    </location>
</feature>
<evidence type="ECO:0000256" key="8">
    <source>
        <dbReference type="PROSITE-ProRule" id="PRU00703"/>
    </source>
</evidence>
<keyword evidence="7 9" id="KW-0472">Membrane</keyword>
<feature type="domain" description="CBS" evidence="11">
    <location>
        <begin position="331"/>
        <end position="390"/>
    </location>
</feature>
<evidence type="ECO:0000259" key="11">
    <source>
        <dbReference type="PROSITE" id="PS51371"/>
    </source>
</evidence>
<comment type="caution">
    <text evidence="13">The sequence shown here is derived from an EMBL/GenBank/DDBJ whole genome shotgun (WGS) entry which is preliminary data.</text>
</comment>
<dbReference type="InterPro" id="IPR036318">
    <property type="entry name" value="FAD-bd_PCMH-like_sf"/>
</dbReference>
<dbReference type="Proteomes" id="UP000003174">
    <property type="component" value="Unassembled WGS sequence"/>
</dbReference>
<evidence type="ECO:0000256" key="10">
    <source>
        <dbReference type="SAM" id="Phobius"/>
    </source>
</evidence>
<dbReference type="SUPFAM" id="SSF54631">
    <property type="entry name" value="CBS-domain pair"/>
    <property type="match status" value="1"/>
</dbReference>
<dbReference type="GO" id="GO:0005886">
    <property type="term" value="C:plasma membrane"/>
    <property type="evidence" value="ECO:0007669"/>
    <property type="project" value="TreeGrafter"/>
</dbReference>
<keyword evidence="3 9" id="KW-0812">Transmembrane</keyword>
<dbReference type="PANTHER" id="PTHR22777">
    <property type="entry name" value="HEMOLYSIN-RELATED"/>
    <property type="match status" value="1"/>
</dbReference>
<evidence type="ECO:0000256" key="9">
    <source>
        <dbReference type="PROSITE-ProRule" id="PRU01193"/>
    </source>
</evidence>
<comment type="similarity">
    <text evidence="2">Belongs to the UPF0053 family.</text>
</comment>
<protein>
    <recommendedName>
        <fullName evidence="15">CBS domain protein</fullName>
    </recommendedName>
</protein>
<evidence type="ECO:0000313" key="14">
    <source>
        <dbReference type="Proteomes" id="UP000003174"/>
    </source>
</evidence>
<evidence type="ECO:0008006" key="15">
    <source>
        <dbReference type="Google" id="ProtNLM"/>
    </source>
</evidence>
<feature type="transmembrane region" description="Helical" evidence="10">
    <location>
        <begin position="149"/>
        <end position="169"/>
    </location>
</feature>
<evidence type="ECO:0000256" key="1">
    <source>
        <dbReference type="ARBA" id="ARBA00004141"/>
    </source>
</evidence>
<dbReference type="PANTHER" id="PTHR22777:SF17">
    <property type="entry name" value="UPF0053 PROTEIN SLL0260"/>
    <property type="match status" value="1"/>
</dbReference>
<accession>C0EZJ9</accession>
<dbReference type="InterPro" id="IPR002550">
    <property type="entry name" value="CNNM"/>
</dbReference>
<evidence type="ECO:0000256" key="2">
    <source>
        <dbReference type="ARBA" id="ARBA00006337"/>
    </source>
</evidence>
<dbReference type="PROSITE" id="PS51371">
    <property type="entry name" value="CBS"/>
    <property type="match status" value="2"/>
</dbReference>
<dbReference type="InterPro" id="IPR000644">
    <property type="entry name" value="CBS_dom"/>
</dbReference>
<dbReference type="AlphaFoldDB" id="C0EZJ9"/>
<dbReference type="EMBL" id="ACEP01000136">
    <property type="protein sequence ID" value="EEG35305.1"/>
    <property type="molecule type" value="Genomic_DNA"/>
</dbReference>
<reference evidence="13 14" key="2">
    <citation type="submission" date="2009-02" db="EMBL/GenBank/DDBJ databases">
        <title>Draft genome sequence of Eubacterium hallii (DSM 3353).</title>
        <authorList>
            <person name="Sudarsanam P."/>
            <person name="Ley R."/>
            <person name="Guruge J."/>
            <person name="Turnbaugh P.J."/>
            <person name="Mahowald M."/>
            <person name="Liep D."/>
            <person name="Gordon J."/>
        </authorList>
    </citation>
    <scope>NUCLEOTIDE SEQUENCE [LARGE SCALE GENOMIC DNA]</scope>
    <source>
        <strain evidence="13 14">DSM 3353</strain>
    </source>
</reference>
<dbReference type="InterPro" id="IPR005170">
    <property type="entry name" value="Transptr-assoc_dom"/>
</dbReference>
<evidence type="ECO:0000256" key="5">
    <source>
        <dbReference type="ARBA" id="ARBA00022989"/>
    </source>
</evidence>
<dbReference type="Pfam" id="PF03471">
    <property type="entry name" value="CorC_HlyC"/>
    <property type="match status" value="1"/>
</dbReference>
<dbReference type="CDD" id="cd04590">
    <property type="entry name" value="CBS_pair_CorC_HlyC_assoc"/>
    <property type="match status" value="1"/>
</dbReference>
<evidence type="ECO:0000313" key="13">
    <source>
        <dbReference type="EMBL" id="EEG35305.1"/>
    </source>
</evidence>
<dbReference type="InterPro" id="IPR044751">
    <property type="entry name" value="Ion_transp-like_CBS"/>
</dbReference>
<evidence type="ECO:0000256" key="4">
    <source>
        <dbReference type="ARBA" id="ARBA00022737"/>
    </source>
</evidence>
<gene>
    <name evidence="13" type="ORF">EUBHAL_02860</name>
</gene>
<dbReference type="SUPFAM" id="SSF56176">
    <property type="entry name" value="FAD-binding/transporter-associated domain-like"/>
    <property type="match status" value="1"/>
</dbReference>
<evidence type="ECO:0000256" key="6">
    <source>
        <dbReference type="ARBA" id="ARBA00023122"/>
    </source>
</evidence>